<dbReference type="Proteomes" id="UP001219525">
    <property type="component" value="Unassembled WGS sequence"/>
</dbReference>
<dbReference type="EMBL" id="JARJCW010000053">
    <property type="protein sequence ID" value="KAJ7202786.1"/>
    <property type="molecule type" value="Genomic_DNA"/>
</dbReference>
<evidence type="ECO:0000313" key="2">
    <source>
        <dbReference type="EMBL" id="KAJ7202786.1"/>
    </source>
</evidence>
<feature type="compositionally biased region" description="Polar residues" evidence="1">
    <location>
        <begin position="377"/>
        <end position="395"/>
    </location>
</feature>
<name>A0AAD6V761_9AGAR</name>
<feature type="compositionally biased region" description="Polar residues" evidence="1">
    <location>
        <begin position="282"/>
        <end position="292"/>
    </location>
</feature>
<evidence type="ECO:0000256" key="1">
    <source>
        <dbReference type="SAM" id="MobiDB-lite"/>
    </source>
</evidence>
<evidence type="ECO:0000313" key="3">
    <source>
        <dbReference type="Proteomes" id="UP001219525"/>
    </source>
</evidence>
<gene>
    <name evidence="2" type="ORF">GGX14DRAFT_462247</name>
</gene>
<comment type="caution">
    <text evidence="2">The sequence shown here is derived from an EMBL/GenBank/DDBJ whole genome shotgun (WGS) entry which is preliminary data.</text>
</comment>
<accession>A0AAD6V761</accession>
<proteinExistence type="predicted"/>
<feature type="region of interest" description="Disordered" evidence="1">
    <location>
        <begin position="361"/>
        <end position="396"/>
    </location>
</feature>
<feature type="non-terminal residue" evidence="2">
    <location>
        <position position="1"/>
    </location>
</feature>
<dbReference type="AlphaFoldDB" id="A0AAD6V761"/>
<feature type="region of interest" description="Disordered" evidence="1">
    <location>
        <begin position="264"/>
        <end position="302"/>
    </location>
</feature>
<feature type="compositionally biased region" description="Basic and acidic residues" evidence="1">
    <location>
        <begin position="419"/>
        <end position="431"/>
    </location>
</feature>
<keyword evidence="3" id="KW-1185">Reference proteome</keyword>
<organism evidence="2 3">
    <name type="scientific">Mycena pura</name>
    <dbReference type="NCBI Taxonomy" id="153505"/>
    <lineage>
        <taxon>Eukaryota</taxon>
        <taxon>Fungi</taxon>
        <taxon>Dikarya</taxon>
        <taxon>Basidiomycota</taxon>
        <taxon>Agaricomycotina</taxon>
        <taxon>Agaricomycetes</taxon>
        <taxon>Agaricomycetidae</taxon>
        <taxon>Agaricales</taxon>
        <taxon>Marasmiineae</taxon>
        <taxon>Mycenaceae</taxon>
        <taxon>Mycena</taxon>
    </lineage>
</organism>
<reference evidence="2" key="1">
    <citation type="submission" date="2023-03" db="EMBL/GenBank/DDBJ databases">
        <title>Massive genome expansion in bonnet fungi (Mycena s.s.) driven by repeated elements and novel gene families across ecological guilds.</title>
        <authorList>
            <consortium name="Lawrence Berkeley National Laboratory"/>
            <person name="Harder C.B."/>
            <person name="Miyauchi S."/>
            <person name="Viragh M."/>
            <person name="Kuo A."/>
            <person name="Thoen E."/>
            <person name="Andreopoulos B."/>
            <person name="Lu D."/>
            <person name="Skrede I."/>
            <person name="Drula E."/>
            <person name="Henrissat B."/>
            <person name="Morin E."/>
            <person name="Kohler A."/>
            <person name="Barry K."/>
            <person name="LaButti K."/>
            <person name="Morin E."/>
            <person name="Salamov A."/>
            <person name="Lipzen A."/>
            <person name="Mereny Z."/>
            <person name="Hegedus B."/>
            <person name="Baldrian P."/>
            <person name="Stursova M."/>
            <person name="Weitz H."/>
            <person name="Taylor A."/>
            <person name="Grigoriev I.V."/>
            <person name="Nagy L.G."/>
            <person name="Martin F."/>
            <person name="Kauserud H."/>
        </authorList>
    </citation>
    <scope>NUCLEOTIDE SEQUENCE</scope>
    <source>
        <strain evidence="2">9144</strain>
    </source>
</reference>
<protein>
    <submittedName>
        <fullName evidence="2">Uncharacterized protein</fullName>
    </submittedName>
</protein>
<feature type="region of interest" description="Disordered" evidence="1">
    <location>
        <begin position="419"/>
        <end position="438"/>
    </location>
</feature>
<sequence length="539" mass="59655">MATASTIRAASPHCRLALTATHCFSPTLSGPAKKARFPEDVDVLLAPELVFTLAGVLDGSTIDAAAILVSQLAKHLVDYLQANASELGIALVSNMYLDTDGLPKFKVASSRCLTPVAEFPRVHVILVGIHLKYAWRTCNSDNSPSTLTSDSLINPFSTHLALPFRLLLDNVINRFCTWQLVRRYPLIFGPWSQQLDIERPYFKKLFSSISSTIIRSQNQPFRKSCARILKTMQDQHNENFTLAFSSLASYFGSSANFYERDEGALRTDPQSDDDELSQDQSLVTPESSQNFDESYLWHNPPDPVITNTDADIELDFDLPRVSLALLDANIDRCSILDKNFSMEYQDPFDFWRDEADGGDKDDFLSLSSEGEEESPFGTATSSLMPGTVTPGSSYPSPVHLRCSDELELDWDVIMDDTPYKGHAERSPDARHTRPTQVKGAAANEAEADLLRPGTSEAAFSGLSTKQCQEDEMDLELTFDSDEEAHDVEEFEGMFYGCELRGEMKTSVSLEELEHQAGRSVGGVGAGMGDFCAGLLDEDW</sequence>